<dbReference type="CDD" id="cd18140">
    <property type="entry name" value="HLD_clamp_RFC"/>
    <property type="match status" value="1"/>
</dbReference>
<evidence type="ECO:0000256" key="5">
    <source>
        <dbReference type="ARBA" id="ARBA00023125"/>
    </source>
</evidence>
<accession>T1H267</accession>
<keyword evidence="7" id="KW-0131">Cell cycle</keyword>
<keyword evidence="2" id="KW-0235">DNA replication</keyword>
<comment type="subcellular location">
    <subcellularLocation>
        <location evidence="1">Nucleus</location>
    </subcellularLocation>
</comment>
<dbReference type="EMBL" id="CAQQ02164757">
    <property type="status" value="NOT_ANNOTATED_CDS"/>
    <property type="molecule type" value="Genomic_DNA"/>
</dbReference>
<organism evidence="10 11">
    <name type="scientific">Megaselia scalaris</name>
    <name type="common">Humpbacked fly</name>
    <name type="synonym">Phora scalaris</name>
    <dbReference type="NCBI Taxonomy" id="36166"/>
    <lineage>
        <taxon>Eukaryota</taxon>
        <taxon>Metazoa</taxon>
        <taxon>Ecdysozoa</taxon>
        <taxon>Arthropoda</taxon>
        <taxon>Hexapoda</taxon>
        <taxon>Insecta</taxon>
        <taxon>Pterygota</taxon>
        <taxon>Neoptera</taxon>
        <taxon>Endopterygota</taxon>
        <taxon>Diptera</taxon>
        <taxon>Brachycera</taxon>
        <taxon>Muscomorpha</taxon>
        <taxon>Platypezoidea</taxon>
        <taxon>Phoridae</taxon>
        <taxon>Megaseliini</taxon>
        <taxon>Megaselia</taxon>
    </lineage>
</organism>
<dbReference type="HOGENOM" id="CLU_004894_4_0_1"/>
<dbReference type="CDD" id="cd00009">
    <property type="entry name" value="AAA"/>
    <property type="match status" value="1"/>
</dbReference>
<dbReference type="InterPro" id="IPR027417">
    <property type="entry name" value="P-loop_NTPase"/>
</dbReference>
<evidence type="ECO:0000256" key="8">
    <source>
        <dbReference type="ARBA" id="ARBA00043975"/>
    </source>
</evidence>
<evidence type="ECO:0000259" key="9">
    <source>
        <dbReference type="SMART" id="SM00382"/>
    </source>
</evidence>
<name>T1H267_MEGSC</name>
<dbReference type="PANTHER" id="PTHR46765:SF1">
    <property type="entry name" value="P-LOOP CONTAINING NUCLEOSIDE TRIPHOSPHATE HYDROLASES SUPERFAMILY PROTEIN"/>
    <property type="match status" value="1"/>
</dbReference>
<reference evidence="11" key="1">
    <citation type="submission" date="2013-02" db="EMBL/GenBank/DDBJ databases">
        <authorList>
            <person name="Hughes D."/>
        </authorList>
    </citation>
    <scope>NUCLEOTIDE SEQUENCE</scope>
    <source>
        <strain>Durham</strain>
        <strain evidence="11">NC isolate 2 -- Noor lab</strain>
    </source>
</reference>
<dbReference type="Proteomes" id="UP000015102">
    <property type="component" value="Unassembled WGS sequence"/>
</dbReference>
<dbReference type="Pfam" id="PF00004">
    <property type="entry name" value="AAA"/>
    <property type="match status" value="1"/>
</dbReference>
<dbReference type="GO" id="GO:0006260">
    <property type="term" value="P:DNA replication"/>
    <property type="evidence" value="ECO:0007669"/>
    <property type="project" value="UniProtKB-KW"/>
</dbReference>
<dbReference type="AlphaFoldDB" id="T1H267"/>
<evidence type="ECO:0000313" key="10">
    <source>
        <dbReference type="EnsemblMetazoa" id="MESCA010300-PA"/>
    </source>
</evidence>
<dbReference type="InterPro" id="IPR047854">
    <property type="entry name" value="RFC_lid"/>
</dbReference>
<reference evidence="10" key="2">
    <citation type="submission" date="2015-06" db="UniProtKB">
        <authorList>
            <consortium name="EnsemblMetazoa"/>
        </authorList>
    </citation>
    <scope>IDENTIFICATION</scope>
</reference>
<dbReference type="PANTHER" id="PTHR46765">
    <property type="entry name" value="P-LOOP CONTAINING NUCLEOSIDE TRIPHOSPHATE HYDROLASES SUPERFAMILY PROTEIN"/>
    <property type="match status" value="1"/>
</dbReference>
<dbReference type="GO" id="GO:0005634">
    <property type="term" value="C:nucleus"/>
    <property type="evidence" value="ECO:0007669"/>
    <property type="project" value="UniProtKB-SubCell"/>
</dbReference>
<evidence type="ECO:0000256" key="2">
    <source>
        <dbReference type="ARBA" id="ARBA00022705"/>
    </source>
</evidence>
<comment type="similarity">
    <text evidence="8">Belongs to the activator 1 small subunits family. CTF18 subfamily.</text>
</comment>
<protein>
    <recommendedName>
        <fullName evidence="9">AAA+ ATPase domain-containing protein</fullName>
    </recommendedName>
</protein>
<keyword evidence="3" id="KW-0547">Nucleotide-binding</keyword>
<evidence type="ECO:0000256" key="4">
    <source>
        <dbReference type="ARBA" id="ARBA00022840"/>
    </source>
</evidence>
<evidence type="ECO:0000256" key="1">
    <source>
        <dbReference type="ARBA" id="ARBA00004123"/>
    </source>
</evidence>
<dbReference type="SMART" id="SM00382">
    <property type="entry name" value="AAA"/>
    <property type="match status" value="1"/>
</dbReference>
<dbReference type="InterPro" id="IPR003593">
    <property type="entry name" value="AAA+_ATPase"/>
</dbReference>
<evidence type="ECO:0000256" key="3">
    <source>
        <dbReference type="ARBA" id="ARBA00022741"/>
    </source>
</evidence>
<dbReference type="SUPFAM" id="SSF52540">
    <property type="entry name" value="P-loop containing nucleoside triphosphate hydrolases"/>
    <property type="match status" value="1"/>
</dbReference>
<dbReference type="EnsemblMetazoa" id="MESCA010300-RA">
    <property type="protein sequence ID" value="MESCA010300-PA"/>
    <property type="gene ID" value="MESCA010300"/>
</dbReference>
<dbReference type="GO" id="GO:0003677">
    <property type="term" value="F:DNA binding"/>
    <property type="evidence" value="ECO:0007669"/>
    <property type="project" value="UniProtKB-KW"/>
</dbReference>
<keyword evidence="11" id="KW-1185">Reference proteome</keyword>
<dbReference type="FunFam" id="3.40.50.300:FF:001083">
    <property type="entry name" value="Chromosome transmission fidelity factor 18"/>
    <property type="match status" value="1"/>
</dbReference>
<evidence type="ECO:0000256" key="6">
    <source>
        <dbReference type="ARBA" id="ARBA00023242"/>
    </source>
</evidence>
<keyword evidence="4" id="KW-0067">ATP-binding</keyword>
<dbReference type="Gene3D" id="3.40.50.300">
    <property type="entry name" value="P-loop containing nucleotide triphosphate hydrolases"/>
    <property type="match status" value="1"/>
</dbReference>
<dbReference type="Gene3D" id="1.10.8.60">
    <property type="match status" value="1"/>
</dbReference>
<feature type="domain" description="AAA+ ATPase" evidence="9">
    <location>
        <begin position="116"/>
        <end position="251"/>
    </location>
</feature>
<dbReference type="InterPro" id="IPR053016">
    <property type="entry name" value="CTF18-RFC_complex"/>
</dbReference>
<keyword evidence="6" id="KW-0539">Nucleus</keyword>
<dbReference type="STRING" id="36166.T1H267"/>
<keyword evidence="5" id="KW-0238">DNA-binding</keyword>
<evidence type="ECO:0000256" key="7">
    <source>
        <dbReference type="ARBA" id="ARBA00023306"/>
    </source>
</evidence>
<evidence type="ECO:0000313" key="11">
    <source>
        <dbReference type="Proteomes" id="UP000015102"/>
    </source>
</evidence>
<sequence length="493" mass="55924">MTALEAETEPDVVEIPSAGLASDEGNLWVDKYKPRKYTDLLSDESTNRTLLYWVKMWDKVVFGKDFRKPKTAYEKQQQNLNSFNKRTGRFEQTGGWKNRKSRLNLNTEYDEHDRPIQKVALLSGPPGLGKTTLAHTIARHAGYKIRELNASDDRNPEAFKLTLENGTQMSSVLDLEKRPNCIILDEIDGAPQASIDFLMRFINDSAQNKPAKKGVKEANSILKRPIICICNDLYAPALRQLRQVAFVVNFPPIETAKLAERLLEIANQEGLQTDLMALMALAKTAKLAERLLEIANQEGLQTDLMALMALADKTGNDVRSCISLMQFFNATKSKLVLTDVLNSNFGTKDRNAGLFEVWGSIFQIKRPQKRLETNNNNEEAQVVMTNMSAATRMNNVLAVVHSGGDYERLMQGVYENFLHQKMPDPNLTGVTEAIQWFCFSDILNQQINHLQNYTLYGYLQFPFVIWHLLFASLAWPKINFPHQGVEALEKIHL</sequence>
<dbReference type="GO" id="GO:0016887">
    <property type="term" value="F:ATP hydrolysis activity"/>
    <property type="evidence" value="ECO:0007669"/>
    <property type="project" value="InterPro"/>
</dbReference>
<proteinExistence type="inferred from homology"/>
<dbReference type="GO" id="GO:0005524">
    <property type="term" value="F:ATP binding"/>
    <property type="evidence" value="ECO:0007669"/>
    <property type="project" value="UniProtKB-KW"/>
</dbReference>
<dbReference type="OMA" id="HFFISIK"/>
<dbReference type="InterPro" id="IPR003959">
    <property type="entry name" value="ATPase_AAA_core"/>
</dbReference>